<reference evidence="1 2" key="1">
    <citation type="journal article" date="2018" name="Sci. Rep.">
        <title>Genomic signatures of local adaptation to the degree of environmental predictability in rotifers.</title>
        <authorList>
            <person name="Franch-Gras L."/>
            <person name="Hahn C."/>
            <person name="Garcia-Roger E.M."/>
            <person name="Carmona M.J."/>
            <person name="Serra M."/>
            <person name="Gomez A."/>
        </authorList>
    </citation>
    <scope>NUCLEOTIDE SEQUENCE [LARGE SCALE GENOMIC DNA]</scope>
    <source>
        <strain evidence="1">HYR1</strain>
    </source>
</reference>
<dbReference type="EMBL" id="REGN01004302">
    <property type="protein sequence ID" value="RNA18164.1"/>
    <property type="molecule type" value="Genomic_DNA"/>
</dbReference>
<gene>
    <name evidence="1" type="ORF">BpHYR1_028321</name>
</gene>
<dbReference type="AlphaFoldDB" id="A0A3M7R463"/>
<sequence>MKKIFCRKKNLNSTDQILQKIYDDVGSNAVQRKRRLPFYDLHFCTFYKRESKVNENKIKKKKNQVKRGRRSLTKCNVIQTFYSNIKIKKRYQNNNYQENL</sequence>
<accession>A0A3M7R463</accession>
<comment type="caution">
    <text evidence="1">The sequence shown here is derived from an EMBL/GenBank/DDBJ whole genome shotgun (WGS) entry which is preliminary data.</text>
</comment>
<protein>
    <submittedName>
        <fullName evidence="1">Uncharacterized protein</fullName>
    </submittedName>
</protein>
<organism evidence="1 2">
    <name type="scientific">Brachionus plicatilis</name>
    <name type="common">Marine rotifer</name>
    <name type="synonym">Brachionus muelleri</name>
    <dbReference type="NCBI Taxonomy" id="10195"/>
    <lineage>
        <taxon>Eukaryota</taxon>
        <taxon>Metazoa</taxon>
        <taxon>Spiralia</taxon>
        <taxon>Gnathifera</taxon>
        <taxon>Rotifera</taxon>
        <taxon>Eurotatoria</taxon>
        <taxon>Monogononta</taxon>
        <taxon>Pseudotrocha</taxon>
        <taxon>Ploima</taxon>
        <taxon>Brachionidae</taxon>
        <taxon>Brachionus</taxon>
    </lineage>
</organism>
<dbReference type="Proteomes" id="UP000276133">
    <property type="component" value="Unassembled WGS sequence"/>
</dbReference>
<keyword evidence="2" id="KW-1185">Reference proteome</keyword>
<proteinExistence type="predicted"/>
<name>A0A3M7R463_BRAPC</name>
<evidence type="ECO:0000313" key="2">
    <source>
        <dbReference type="Proteomes" id="UP000276133"/>
    </source>
</evidence>
<evidence type="ECO:0000313" key="1">
    <source>
        <dbReference type="EMBL" id="RNA18164.1"/>
    </source>
</evidence>